<organism evidence="2 3">
    <name type="scientific">Streblomastix strix</name>
    <dbReference type="NCBI Taxonomy" id="222440"/>
    <lineage>
        <taxon>Eukaryota</taxon>
        <taxon>Metamonada</taxon>
        <taxon>Preaxostyla</taxon>
        <taxon>Oxymonadida</taxon>
        <taxon>Streblomastigidae</taxon>
        <taxon>Streblomastix</taxon>
    </lineage>
</organism>
<comment type="caution">
    <text evidence="2">The sequence shown here is derived from an EMBL/GenBank/DDBJ whole genome shotgun (WGS) entry which is preliminary data.</text>
</comment>
<name>A0A5J4UHM1_9EUKA</name>
<dbReference type="EMBL" id="SNRW01016343">
    <property type="protein sequence ID" value="KAA6369470.1"/>
    <property type="molecule type" value="Genomic_DNA"/>
</dbReference>
<accession>A0A5J4UHM1</accession>
<reference evidence="2 3" key="1">
    <citation type="submission" date="2019-03" db="EMBL/GenBank/DDBJ databases">
        <title>Single cell metagenomics reveals metabolic interactions within the superorganism composed of flagellate Streblomastix strix and complex community of Bacteroidetes bacteria on its surface.</title>
        <authorList>
            <person name="Treitli S.C."/>
            <person name="Kolisko M."/>
            <person name="Husnik F."/>
            <person name="Keeling P."/>
            <person name="Hampl V."/>
        </authorList>
    </citation>
    <scope>NUCLEOTIDE SEQUENCE [LARGE SCALE GENOMIC DNA]</scope>
    <source>
        <strain evidence="2">ST1C</strain>
    </source>
</reference>
<gene>
    <name evidence="2" type="ORF">EZS28_035004</name>
</gene>
<evidence type="ECO:0000313" key="2">
    <source>
        <dbReference type="EMBL" id="KAA6369470.1"/>
    </source>
</evidence>
<evidence type="ECO:0000313" key="3">
    <source>
        <dbReference type="Proteomes" id="UP000324800"/>
    </source>
</evidence>
<keyword evidence="1" id="KW-0812">Transmembrane</keyword>
<keyword evidence="1" id="KW-1133">Transmembrane helix</keyword>
<dbReference type="AlphaFoldDB" id="A0A5J4UHM1"/>
<dbReference type="Proteomes" id="UP000324800">
    <property type="component" value="Unassembled WGS sequence"/>
</dbReference>
<protein>
    <submittedName>
        <fullName evidence="2">Uncharacterized protein</fullName>
    </submittedName>
</protein>
<feature type="transmembrane region" description="Helical" evidence="1">
    <location>
        <begin position="76"/>
        <end position="94"/>
    </location>
</feature>
<evidence type="ECO:0000256" key="1">
    <source>
        <dbReference type="SAM" id="Phobius"/>
    </source>
</evidence>
<keyword evidence="1" id="KW-0472">Membrane</keyword>
<sequence length="111" mass="13109">MNEEDTETSNANYQKYKKTIEDDGLIEQVHLYRFFAYYDWILPSHKSITVFNPVRQLIQFSKDVESKGVTNRQQMLGIPIAVFYIFIVHGIVTLRQCVRLRMLTIESYSII</sequence>
<proteinExistence type="predicted"/>